<gene>
    <name evidence="1" type="ORF">BA70_00005</name>
</gene>
<accession>A0A081LFI4</accession>
<sequence length="76" mass="8771">MTDHHNSHHTAQTLLDLIQKQKSMNSDMIKELETIHPSHPKYGDIRYLKVLLDSSSTHILKDLTHLSNLMPKEDAQ</sequence>
<protein>
    <submittedName>
        <fullName evidence="1">Uncharacterized protein</fullName>
    </submittedName>
</protein>
<organism evidence="1 2">
    <name type="scientific">Bacillus zhangzhouensis</name>
    <dbReference type="NCBI Taxonomy" id="1178540"/>
    <lineage>
        <taxon>Bacteria</taxon>
        <taxon>Bacillati</taxon>
        <taxon>Bacillota</taxon>
        <taxon>Bacilli</taxon>
        <taxon>Bacillales</taxon>
        <taxon>Bacillaceae</taxon>
        <taxon>Bacillus</taxon>
    </lineage>
</organism>
<evidence type="ECO:0000313" key="2">
    <source>
        <dbReference type="Proteomes" id="UP000028091"/>
    </source>
</evidence>
<dbReference type="Proteomes" id="UP000028091">
    <property type="component" value="Unassembled WGS sequence"/>
</dbReference>
<evidence type="ECO:0000313" key="1">
    <source>
        <dbReference type="EMBL" id="KEP28010.1"/>
    </source>
</evidence>
<dbReference type="eggNOG" id="ENOG5030D0Y">
    <property type="taxonomic scope" value="Bacteria"/>
</dbReference>
<keyword evidence="2" id="KW-1185">Reference proteome</keyword>
<dbReference type="EMBL" id="JOTP01000001">
    <property type="protein sequence ID" value="KEP28010.1"/>
    <property type="molecule type" value="Genomic_DNA"/>
</dbReference>
<dbReference type="RefSeq" id="WP_034316541.1">
    <property type="nucleotide sequence ID" value="NZ_JBCMYH010000023.1"/>
</dbReference>
<reference evidence="1 2" key="1">
    <citation type="submission" date="2012-09" db="EMBL/GenBank/DDBJ databases">
        <title>Genome Sequence of Bacillus sp. DW5-4.</title>
        <authorList>
            <person name="Lai Q."/>
            <person name="Liu Y."/>
            <person name="Shao Z."/>
        </authorList>
    </citation>
    <scope>NUCLEOTIDE SEQUENCE [LARGE SCALE GENOMIC DNA]</scope>
    <source>
        <strain evidence="1 2">DW5-4</strain>
    </source>
</reference>
<dbReference type="OrthoDB" id="2933512at2"/>
<name>A0A081LFI4_9BACI</name>
<dbReference type="AlphaFoldDB" id="A0A081LFI4"/>
<comment type="caution">
    <text evidence="1">The sequence shown here is derived from an EMBL/GenBank/DDBJ whole genome shotgun (WGS) entry which is preliminary data.</text>
</comment>
<proteinExistence type="predicted"/>